<proteinExistence type="predicted"/>
<comment type="caution">
    <text evidence="1">The sequence shown here is derived from an EMBL/GenBank/DDBJ whole genome shotgun (WGS) entry which is preliminary data.</text>
</comment>
<dbReference type="AlphaFoldDB" id="A0A926EB38"/>
<accession>A0A926EB38</accession>
<name>A0A926EB38_9FIRM</name>
<evidence type="ECO:0000313" key="2">
    <source>
        <dbReference type="Proteomes" id="UP000660861"/>
    </source>
</evidence>
<keyword evidence="2" id="KW-1185">Reference proteome</keyword>
<organism evidence="1 2">
    <name type="scientific">Zongyangia hominis</name>
    <dbReference type="NCBI Taxonomy" id="2763677"/>
    <lineage>
        <taxon>Bacteria</taxon>
        <taxon>Bacillati</taxon>
        <taxon>Bacillota</taxon>
        <taxon>Clostridia</taxon>
        <taxon>Eubacteriales</taxon>
        <taxon>Oscillospiraceae</taxon>
        <taxon>Zongyangia</taxon>
    </lineage>
</organism>
<reference evidence="1" key="1">
    <citation type="submission" date="2020-08" db="EMBL/GenBank/DDBJ databases">
        <title>Genome public.</title>
        <authorList>
            <person name="Liu C."/>
            <person name="Sun Q."/>
        </authorList>
    </citation>
    <scope>NUCLEOTIDE SEQUENCE</scope>
    <source>
        <strain evidence="1">NSJ-54</strain>
    </source>
</reference>
<protein>
    <submittedName>
        <fullName evidence="1">Uncharacterized protein</fullName>
    </submittedName>
</protein>
<gene>
    <name evidence="1" type="ORF">H8709_06795</name>
</gene>
<dbReference type="Proteomes" id="UP000660861">
    <property type="component" value="Unassembled WGS sequence"/>
</dbReference>
<dbReference type="RefSeq" id="WP_262397639.1">
    <property type="nucleotide sequence ID" value="NZ_JACRTC010000004.1"/>
</dbReference>
<evidence type="ECO:0000313" key="1">
    <source>
        <dbReference type="EMBL" id="MBC8570538.1"/>
    </source>
</evidence>
<sequence length="118" mass="13043">MELSKILERFALFADMELTDAMQWLPLCQAAAQSVERSLRPGADPDKNQERLSLVAAALAYHHYEKGRGSAGTKSISVGDVKVESSAQSDTSREVLEEMWALCQDLLTRPDGDVWLCS</sequence>
<dbReference type="EMBL" id="JACRTC010000004">
    <property type="protein sequence ID" value="MBC8570538.1"/>
    <property type="molecule type" value="Genomic_DNA"/>
</dbReference>